<comment type="caution">
    <text evidence="2">The sequence shown here is derived from an EMBL/GenBank/DDBJ whole genome shotgun (WGS) entry which is preliminary data.</text>
</comment>
<dbReference type="EMBL" id="JARBHB010000004">
    <property type="protein sequence ID" value="KAJ8884727.1"/>
    <property type="molecule type" value="Genomic_DNA"/>
</dbReference>
<feature type="region of interest" description="Disordered" evidence="1">
    <location>
        <begin position="176"/>
        <end position="223"/>
    </location>
</feature>
<keyword evidence="3" id="KW-1185">Reference proteome</keyword>
<accession>A0ABQ9HK73</accession>
<evidence type="ECO:0000256" key="1">
    <source>
        <dbReference type="SAM" id="MobiDB-lite"/>
    </source>
</evidence>
<organism evidence="2 3">
    <name type="scientific">Dryococelus australis</name>
    <dbReference type="NCBI Taxonomy" id="614101"/>
    <lineage>
        <taxon>Eukaryota</taxon>
        <taxon>Metazoa</taxon>
        <taxon>Ecdysozoa</taxon>
        <taxon>Arthropoda</taxon>
        <taxon>Hexapoda</taxon>
        <taxon>Insecta</taxon>
        <taxon>Pterygota</taxon>
        <taxon>Neoptera</taxon>
        <taxon>Polyneoptera</taxon>
        <taxon>Phasmatodea</taxon>
        <taxon>Verophasmatodea</taxon>
        <taxon>Anareolatae</taxon>
        <taxon>Phasmatidae</taxon>
        <taxon>Eurycanthinae</taxon>
        <taxon>Dryococelus</taxon>
    </lineage>
</organism>
<protein>
    <submittedName>
        <fullName evidence="2">Uncharacterized protein</fullName>
    </submittedName>
</protein>
<gene>
    <name evidence="2" type="ORF">PR048_010923</name>
</gene>
<evidence type="ECO:0000313" key="3">
    <source>
        <dbReference type="Proteomes" id="UP001159363"/>
    </source>
</evidence>
<name>A0ABQ9HK73_9NEOP</name>
<proteinExistence type="predicted"/>
<evidence type="ECO:0000313" key="2">
    <source>
        <dbReference type="EMBL" id="KAJ8884727.1"/>
    </source>
</evidence>
<dbReference type="Proteomes" id="UP001159363">
    <property type="component" value="Chromosome X"/>
</dbReference>
<sequence length="315" mass="35366">MERIPSELNSSEIHGLSPLSGISSVLKCTPVLKWIRRLLNLIWPKQNCSTELGEVAHLTFLRRAALIAAAAQLSYYKRPIPCRKAGERCYDSLPEYAIPHKLQSGQPVAAIETHIAQTPGNVEQQQQGLSPCEAGRNGSHNETCYADRHNLSYFIFGLWILLKEIPKKTSQPVALSSTNQQCENPGATLPGNELGSPRWGASSLTTTPPQPQTTTRRSNNCHQRERADNFNKKERLTVIDWQNGFPRNPGISMRKPETTSLNWVTGLNKEEVKLLHSNIEKLTRKVTDIMVLEPRNATINNLRAFMVEKLRNSTQ</sequence>
<reference evidence="2 3" key="1">
    <citation type="submission" date="2023-02" db="EMBL/GenBank/DDBJ databases">
        <title>LHISI_Scaffold_Assembly.</title>
        <authorList>
            <person name="Stuart O.P."/>
            <person name="Cleave R."/>
            <person name="Magrath M.J.L."/>
            <person name="Mikheyev A.S."/>
        </authorList>
    </citation>
    <scope>NUCLEOTIDE SEQUENCE [LARGE SCALE GENOMIC DNA]</scope>
    <source>
        <strain evidence="2">Daus_M_001</strain>
        <tissue evidence="2">Leg muscle</tissue>
    </source>
</reference>